<dbReference type="AlphaFoldDB" id="A0A316YQD5"/>
<dbReference type="InterPro" id="IPR001138">
    <property type="entry name" value="Zn2Cys6_DnaBD"/>
</dbReference>
<gene>
    <name evidence="3" type="ORF">FA10DRAFT_302213</name>
</gene>
<sequence length="608" mass="64203">METTVRRNPLACLACRQAKSKCDGVLPPMLLEGSDVVPATKACSRCTMHGVQCAWKPCSRTGRPPKRKAALEQGFESSELPSLGQQDDLSLLAYPFDCEASLGIFDALFDAHAEQGPSSEPLSQPSCFSSSPSPSSSRSSAVSSSFAGTSPTSSVASQLREMKRRMGSRRDEDVVATGIERYFASFGLSVPVLGLAEEADLLSGRRSPLLVDAAAALGHSYYVGMQAPESVQLWQRCQSALATAPAAATGITLDDSLDDILARLLVAHLAYAAGDYALAETQHGAACRIALQQGLHRLDEVGRPALSDALAELGRRTWWELFAADVMMGAATSGAITSKLGPEVAVAVAYPHDLGSNEGLAYAVRIEACKATRETLTEPSPRQRLGALDDVLSHLAARAHAAWLAADAKVGAHAAAATATGTATATATATATGTATATATTTATCARSTATRRTLLFDATVQLLGTCIHLHRRAWFADLSLDLRSCSFQSEHMADGGPDAALVEQSVARIALVAHRMSGLLLADFEACYAAEAVAPPHWPFIACCNMLASYGCVIALLNAKADERRGLRGRIDFLEASLSLYARFWPVAAKAQHEVRACLRAVEKAST</sequence>
<dbReference type="OrthoDB" id="2428527at2759"/>
<dbReference type="Pfam" id="PF00172">
    <property type="entry name" value="Zn_clus"/>
    <property type="match status" value="1"/>
</dbReference>
<dbReference type="Proteomes" id="UP000245768">
    <property type="component" value="Unassembled WGS sequence"/>
</dbReference>
<evidence type="ECO:0000259" key="2">
    <source>
        <dbReference type="PROSITE" id="PS50048"/>
    </source>
</evidence>
<dbReference type="RefSeq" id="XP_025378232.1">
    <property type="nucleotide sequence ID" value="XM_025525075.1"/>
</dbReference>
<organism evidence="3 4">
    <name type="scientific">Acaromyces ingoldii</name>
    <dbReference type="NCBI Taxonomy" id="215250"/>
    <lineage>
        <taxon>Eukaryota</taxon>
        <taxon>Fungi</taxon>
        <taxon>Dikarya</taxon>
        <taxon>Basidiomycota</taxon>
        <taxon>Ustilaginomycotina</taxon>
        <taxon>Exobasidiomycetes</taxon>
        <taxon>Exobasidiales</taxon>
        <taxon>Cryptobasidiaceae</taxon>
        <taxon>Acaromyces</taxon>
    </lineage>
</organism>
<dbReference type="PANTHER" id="PTHR47431:SF1">
    <property type="entry name" value="ZN(II)2CYS6 TRANSCRIPTION FACTOR (EUROFUNG)"/>
    <property type="match status" value="1"/>
</dbReference>
<dbReference type="CDD" id="cd12148">
    <property type="entry name" value="fungal_TF_MHR"/>
    <property type="match status" value="1"/>
</dbReference>
<dbReference type="EMBL" id="KZ819636">
    <property type="protein sequence ID" value="PWN91034.1"/>
    <property type="molecule type" value="Genomic_DNA"/>
</dbReference>
<dbReference type="STRING" id="215250.A0A316YQD5"/>
<dbReference type="PROSITE" id="PS50048">
    <property type="entry name" value="ZN2_CY6_FUNGAL_2"/>
    <property type="match status" value="1"/>
</dbReference>
<dbReference type="PANTHER" id="PTHR47431">
    <property type="entry name" value="ZN(II)2CYS6 TRANSCRIPTION FACTOR (EUROFUNG)-RELATED"/>
    <property type="match status" value="1"/>
</dbReference>
<evidence type="ECO:0000313" key="4">
    <source>
        <dbReference type="Proteomes" id="UP000245768"/>
    </source>
</evidence>
<dbReference type="InParanoid" id="A0A316YQD5"/>
<proteinExistence type="predicted"/>
<feature type="domain" description="Zn(2)-C6 fungal-type" evidence="2">
    <location>
        <begin position="11"/>
        <end position="55"/>
    </location>
</feature>
<dbReference type="InterPro" id="IPR036864">
    <property type="entry name" value="Zn2-C6_fun-type_DNA-bd_sf"/>
</dbReference>
<dbReference type="SMART" id="SM00066">
    <property type="entry name" value="GAL4"/>
    <property type="match status" value="1"/>
</dbReference>
<accession>A0A316YQD5</accession>
<dbReference type="GO" id="GO:0000981">
    <property type="term" value="F:DNA-binding transcription factor activity, RNA polymerase II-specific"/>
    <property type="evidence" value="ECO:0007669"/>
    <property type="project" value="InterPro"/>
</dbReference>
<dbReference type="GO" id="GO:0008270">
    <property type="term" value="F:zinc ion binding"/>
    <property type="evidence" value="ECO:0007669"/>
    <property type="project" value="InterPro"/>
</dbReference>
<dbReference type="SUPFAM" id="SSF57701">
    <property type="entry name" value="Zn2/Cys6 DNA-binding domain"/>
    <property type="match status" value="1"/>
</dbReference>
<feature type="region of interest" description="Disordered" evidence="1">
    <location>
        <begin position="61"/>
        <end position="82"/>
    </location>
</feature>
<feature type="region of interest" description="Disordered" evidence="1">
    <location>
        <begin position="115"/>
        <end position="170"/>
    </location>
</feature>
<evidence type="ECO:0000313" key="3">
    <source>
        <dbReference type="EMBL" id="PWN91034.1"/>
    </source>
</evidence>
<name>A0A316YQD5_9BASI</name>
<dbReference type="Gene3D" id="4.10.240.10">
    <property type="entry name" value="Zn(2)-C6 fungal-type DNA-binding domain"/>
    <property type="match status" value="1"/>
</dbReference>
<protein>
    <recommendedName>
        <fullName evidence="2">Zn(2)-C6 fungal-type domain-containing protein</fullName>
    </recommendedName>
</protein>
<reference evidence="3 4" key="1">
    <citation type="journal article" date="2018" name="Mol. Biol. Evol.">
        <title>Broad Genomic Sampling Reveals a Smut Pathogenic Ancestry of the Fungal Clade Ustilaginomycotina.</title>
        <authorList>
            <person name="Kijpornyongpan T."/>
            <person name="Mondo S.J."/>
            <person name="Barry K."/>
            <person name="Sandor L."/>
            <person name="Lee J."/>
            <person name="Lipzen A."/>
            <person name="Pangilinan J."/>
            <person name="LaButti K."/>
            <person name="Hainaut M."/>
            <person name="Henrissat B."/>
            <person name="Grigoriev I.V."/>
            <person name="Spatafora J.W."/>
            <person name="Aime M.C."/>
        </authorList>
    </citation>
    <scope>NUCLEOTIDE SEQUENCE [LARGE SCALE GENOMIC DNA]</scope>
    <source>
        <strain evidence="3 4">MCA 4198</strain>
    </source>
</reference>
<dbReference type="CDD" id="cd00067">
    <property type="entry name" value="GAL4"/>
    <property type="match status" value="1"/>
</dbReference>
<keyword evidence="4" id="KW-1185">Reference proteome</keyword>
<feature type="compositionally biased region" description="Low complexity" evidence="1">
    <location>
        <begin position="118"/>
        <end position="154"/>
    </location>
</feature>
<evidence type="ECO:0000256" key="1">
    <source>
        <dbReference type="SAM" id="MobiDB-lite"/>
    </source>
</evidence>
<dbReference type="GeneID" id="37046991"/>